<dbReference type="PROSITE" id="PS51481">
    <property type="entry name" value="DHAK"/>
    <property type="match status" value="1"/>
</dbReference>
<dbReference type="GO" id="GO:0005829">
    <property type="term" value="C:cytosol"/>
    <property type="evidence" value="ECO:0007669"/>
    <property type="project" value="TreeGrafter"/>
</dbReference>
<protein>
    <submittedName>
        <fullName evidence="6">Dihydroxyacetone kinase DhaK subunit</fullName>
    </submittedName>
</protein>
<comment type="caution">
    <text evidence="6">The sequence shown here is derived from an EMBL/GenBank/DDBJ whole genome shotgun (WGS) entry which is preliminary data.</text>
</comment>
<keyword evidence="2" id="KW-0547">Nucleotide-binding</keyword>
<evidence type="ECO:0000259" key="5">
    <source>
        <dbReference type="PROSITE" id="PS51481"/>
    </source>
</evidence>
<proteinExistence type="predicted"/>
<keyword evidence="4" id="KW-0067">ATP-binding</keyword>
<dbReference type="FunFam" id="3.40.50.10440:FF:000001">
    <property type="entry name" value="Dihydroxyacetone kinase, DhaK subunit"/>
    <property type="match status" value="1"/>
</dbReference>
<dbReference type="EMBL" id="QEKK01000001">
    <property type="protein sequence ID" value="PVY59769.1"/>
    <property type="molecule type" value="Genomic_DNA"/>
</dbReference>
<accession>A0A2U1CFT2</accession>
<evidence type="ECO:0000256" key="2">
    <source>
        <dbReference type="ARBA" id="ARBA00022741"/>
    </source>
</evidence>
<dbReference type="Pfam" id="PF02733">
    <property type="entry name" value="Dak1"/>
    <property type="match status" value="1"/>
</dbReference>
<evidence type="ECO:0000256" key="1">
    <source>
        <dbReference type="ARBA" id="ARBA00022679"/>
    </source>
</evidence>
<dbReference type="GO" id="GO:0004371">
    <property type="term" value="F:glycerone kinase activity"/>
    <property type="evidence" value="ECO:0007669"/>
    <property type="project" value="InterPro"/>
</dbReference>
<feature type="domain" description="DhaK" evidence="5">
    <location>
        <begin position="8"/>
        <end position="327"/>
    </location>
</feature>
<dbReference type="GO" id="GO:0019563">
    <property type="term" value="P:glycerol catabolic process"/>
    <property type="evidence" value="ECO:0007669"/>
    <property type="project" value="TreeGrafter"/>
</dbReference>
<dbReference type="PANTHER" id="PTHR28629:SF4">
    <property type="entry name" value="TRIOKINASE_FMN CYCLASE"/>
    <property type="match status" value="1"/>
</dbReference>
<name>A0A2U1CFT2_9FIRM</name>
<dbReference type="PANTHER" id="PTHR28629">
    <property type="entry name" value="TRIOKINASE/FMN CYCLASE"/>
    <property type="match status" value="1"/>
</dbReference>
<sequence length="330" mass="35459">MPKKIMNLPEDCVSEAMEGFLAANKDYVQVEGASAIRVRNLKDKPAMIVGGGSGHEPMFGYFVGENLADASVAGSVFTSPDPGSILQAAQAVDRGKGILFVYGNYSGDNMNFDIAGEMLGDMDIPVKTVRVWDDVASASKENYLDRRGIAGNVLVIKIAGAATASGLDLEEAYRVACKARDNVYSIGVGLSGATIPGEDKPIFTLADDEMEYGLGIHGEPGVRRVKLQTADEIVEELVEKILEDSGIQAGDTVCTLVNGLGATPPLELYVMNRKLARLLQEKGIQVHDMDVGTYVTSLEMAGASVTILKLDDELKNYYDMPCRSPYYKKG</sequence>
<dbReference type="InterPro" id="IPR050861">
    <property type="entry name" value="Dihydroxyacetone_Kinase"/>
</dbReference>
<gene>
    <name evidence="6" type="ORF">C7373_101283</name>
</gene>
<dbReference type="GeneID" id="93227983"/>
<dbReference type="FunFam" id="3.30.1180.20:FF:000001">
    <property type="entry name" value="Dihydroxyacetone kinase 1"/>
    <property type="match status" value="1"/>
</dbReference>
<evidence type="ECO:0000256" key="4">
    <source>
        <dbReference type="ARBA" id="ARBA00022840"/>
    </source>
</evidence>
<evidence type="ECO:0000313" key="7">
    <source>
        <dbReference type="Proteomes" id="UP000245778"/>
    </source>
</evidence>
<dbReference type="Gene3D" id="3.40.50.10440">
    <property type="entry name" value="Dihydroxyacetone kinase, domain 1"/>
    <property type="match status" value="1"/>
</dbReference>
<dbReference type="SUPFAM" id="SSF82549">
    <property type="entry name" value="DAK1/DegV-like"/>
    <property type="match status" value="1"/>
</dbReference>
<evidence type="ECO:0000256" key="3">
    <source>
        <dbReference type="ARBA" id="ARBA00022777"/>
    </source>
</evidence>
<keyword evidence="1" id="KW-0808">Transferase</keyword>
<organism evidence="6 7">
    <name type="scientific">Intestinimonas butyriciproducens</name>
    <dbReference type="NCBI Taxonomy" id="1297617"/>
    <lineage>
        <taxon>Bacteria</taxon>
        <taxon>Bacillati</taxon>
        <taxon>Bacillota</taxon>
        <taxon>Clostridia</taxon>
        <taxon>Eubacteriales</taxon>
        <taxon>Intestinimonas</taxon>
    </lineage>
</organism>
<evidence type="ECO:0000313" key="6">
    <source>
        <dbReference type="EMBL" id="PVY59769.1"/>
    </source>
</evidence>
<dbReference type="AlphaFoldDB" id="A0A2U1CFT2"/>
<dbReference type="RefSeq" id="WP_207215987.1">
    <property type="nucleotide sequence ID" value="NZ_CP011524.1"/>
</dbReference>
<dbReference type="Gene3D" id="3.30.1180.20">
    <property type="entry name" value="Dihydroxyacetone kinase, domain 2"/>
    <property type="match status" value="1"/>
</dbReference>
<dbReference type="Proteomes" id="UP000245778">
    <property type="component" value="Unassembled WGS sequence"/>
</dbReference>
<reference evidence="6 7" key="1">
    <citation type="submission" date="2018-04" db="EMBL/GenBank/DDBJ databases">
        <title>Genomic Encyclopedia of Type Strains, Phase IV (KMG-IV): sequencing the most valuable type-strain genomes for metagenomic binning, comparative biology and taxonomic classification.</title>
        <authorList>
            <person name="Goeker M."/>
        </authorList>
    </citation>
    <scope>NUCLEOTIDE SEQUENCE [LARGE SCALE GENOMIC DNA]</scope>
    <source>
        <strain evidence="6 7">DSM 26588</strain>
    </source>
</reference>
<keyword evidence="3 6" id="KW-0418">Kinase</keyword>
<dbReference type="InterPro" id="IPR004006">
    <property type="entry name" value="DhaK_dom"/>
</dbReference>
<dbReference type="GO" id="GO:0005524">
    <property type="term" value="F:ATP binding"/>
    <property type="evidence" value="ECO:0007669"/>
    <property type="project" value="UniProtKB-KW"/>
</dbReference>